<evidence type="ECO:0000256" key="2">
    <source>
        <dbReference type="ARBA" id="ARBA00022801"/>
    </source>
</evidence>
<evidence type="ECO:0000313" key="7">
    <source>
        <dbReference type="Proteomes" id="UP000595064"/>
    </source>
</evidence>
<dbReference type="SUPFAM" id="SSF56317">
    <property type="entry name" value="Carbon-nitrogen hydrolase"/>
    <property type="match status" value="1"/>
</dbReference>
<dbReference type="InterPro" id="IPR036526">
    <property type="entry name" value="C-N_Hydrolase_sf"/>
</dbReference>
<evidence type="ECO:0000259" key="3">
    <source>
        <dbReference type="PROSITE" id="PS50263"/>
    </source>
</evidence>
<dbReference type="Gene3D" id="3.60.110.10">
    <property type="entry name" value="Carbon-nitrogen hydrolase"/>
    <property type="match status" value="1"/>
</dbReference>
<evidence type="ECO:0000313" key="5">
    <source>
        <dbReference type="EMBL" id="SDX88305.1"/>
    </source>
</evidence>
<dbReference type="Pfam" id="PF00795">
    <property type="entry name" value="CN_hydrolase"/>
    <property type="match status" value="1"/>
</dbReference>
<dbReference type="PANTHER" id="PTHR23088">
    <property type="entry name" value="NITRILASE-RELATED"/>
    <property type="match status" value="1"/>
</dbReference>
<dbReference type="Proteomes" id="UP000183417">
    <property type="component" value="Unassembled WGS sequence"/>
</dbReference>
<dbReference type="InterPro" id="IPR001110">
    <property type="entry name" value="UPF0012_CS"/>
</dbReference>
<dbReference type="CDD" id="cd07572">
    <property type="entry name" value="nit"/>
    <property type="match status" value="1"/>
</dbReference>
<evidence type="ECO:0000313" key="4">
    <source>
        <dbReference type="EMBL" id="QPS79372.1"/>
    </source>
</evidence>
<dbReference type="PROSITE" id="PS50263">
    <property type="entry name" value="CN_HYDROLASE"/>
    <property type="match status" value="1"/>
</dbReference>
<dbReference type="GO" id="GO:0016811">
    <property type="term" value="F:hydrolase activity, acting on carbon-nitrogen (but not peptide) bonds, in linear amides"/>
    <property type="evidence" value="ECO:0007669"/>
    <property type="project" value="InterPro"/>
</dbReference>
<accession>A0A1H3FBP3</accession>
<dbReference type="Proteomes" id="UP000595064">
    <property type="component" value="Chromosome"/>
</dbReference>
<dbReference type="PROSITE" id="PS01227">
    <property type="entry name" value="UPF0012"/>
    <property type="match status" value="1"/>
</dbReference>
<evidence type="ECO:0000313" key="6">
    <source>
        <dbReference type="Proteomes" id="UP000183417"/>
    </source>
</evidence>
<organism evidence="5 6">
    <name type="scientific">Delftia lacustris</name>
    <dbReference type="NCBI Taxonomy" id="558537"/>
    <lineage>
        <taxon>Bacteria</taxon>
        <taxon>Pseudomonadati</taxon>
        <taxon>Pseudomonadota</taxon>
        <taxon>Betaproteobacteria</taxon>
        <taxon>Burkholderiales</taxon>
        <taxon>Comamonadaceae</taxon>
        <taxon>Delftia</taxon>
    </lineage>
</organism>
<feature type="domain" description="CN hydrolase" evidence="3">
    <location>
        <begin position="1"/>
        <end position="253"/>
    </location>
</feature>
<reference evidence="5 6" key="1">
    <citation type="submission" date="2016-10" db="EMBL/GenBank/DDBJ databases">
        <authorList>
            <person name="de Groot N.N."/>
        </authorList>
    </citation>
    <scope>NUCLEOTIDE SEQUENCE [LARGE SCALE GENOMIC DNA]</scope>
    <source>
        <strain evidence="5 6">LMG 24775</strain>
    </source>
</reference>
<protein>
    <submittedName>
        <fullName evidence="4">Carbon-nitrogen hydrolase family protein</fullName>
    </submittedName>
    <submittedName>
        <fullName evidence="5">Nitrilase</fullName>
    </submittedName>
</protein>
<dbReference type="InterPro" id="IPR045254">
    <property type="entry name" value="Nit1/2_C-N_Hydrolase"/>
</dbReference>
<dbReference type="EMBL" id="FNPE01000001">
    <property type="protein sequence ID" value="SDX88305.1"/>
    <property type="molecule type" value="Genomic_DNA"/>
</dbReference>
<keyword evidence="7" id="KW-1185">Reference proteome</keyword>
<evidence type="ECO:0000256" key="1">
    <source>
        <dbReference type="ARBA" id="ARBA00010613"/>
    </source>
</evidence>
<dbReference type="EMBL" id="CP065748">
    <property type="protein sequence ID" value="QPS79372.1"/>
    <property type="molecule type" value="Genomic_DNA"/>
</dbReference>
<dbReference type="InterPro" id="IPR003010">
    <property type="entry name" value="C-N_Hydrolase"/>
</dbReference>
<gene>
    <name evidence="4" type="ORF">I6G47_20385</name>
    <name evidence="5" type="ORF">SAMN05421547_101589</name>
</gene>
<dbReference type="PANTHER" id="PTHR23088:SF27">
    <property type="entry name" value="DEAMINATED GLUTATHIONE AMIDASE"/>
    <property type="match status" value="1"/>
</dbReference>
<reference evidence="4 7" key="2">
    <citation type="submission" date="2020-12" db="EMBL/GenBank/DDBJ databases">
        <title>FDA dAtabase for Regulatory Grade micrObial Sequences (FDA-ARGOS): Supporting development and validation of Infectious Disease Dx tests.</title>
        <authorList>
            <person name="Sproer C."/>
            <person name="Gronow S."/>
            <person name="Severitt S."/>
            <person name="Schroder I."/>
            <person name="Tallon L."/>
            <person name="Sadzewicz L."/>
            <person name="Zhao X."/>
            <person name="Boylan J."/>
            <person name="Ott S."/>
            <person name="Bowen H."/>
            <person name="Vavikolanu K."/>
            <person name="Mehta A."/>
            <person name="Aluvathingal J."/>
            <person name="Nadendla S."/>
            <person name="Lowell S."/>
            <person name="Myers T."/>
            <person name="Yan Y."/>
            <person name="Sichtig H."/>
        </authorList>
    </citation>
    <scope>NUCLEOTIDE SEQUENCE [LARGE SCALE GENOMIC DNA]</scope>
    <source>
        <strain evidence="4 7">FDAARGOS_890</strain>
    </source>
</reference>
<sequence>MKIAALQMVSEPDVRANLDQAMALLRQAREQGAELAALPEYFCAMGLRDTDKLAYRESFGQGPIQDFLGRAARELQLWIVGGTLPLVADDDAHVLNSSLVFSPQGECVARYDKIHLFHYDNGRERYTEAAVVQAGHTPVTCDITSREGESWRLGLSVCYDLRFPELYRRLAEQGADLLLVPAAFTHITGLAHWEVLLRARAIENQAYLLAPAQGGHHENGRRTWGHSLLADPWGMVLAQQAEGAGVVLGEIKRERLAHVRRQLPALEHRVL</sequence>
<dbReference type="RefSeq" id="WP_016454246.1">
    <property type="nucleotide sequence ID" value="NZ_AP025556.1"/>
</dbReference>
<dbReference type="GeneID" id="94695395"/>
<comment type="similarity">
    <text evidence="1">Belongs to the carbon-nitrogen hydrolase superfamily. NIT1/NIT2 family.</text>
</comment>
<proteinExistence type="inferred from homology"/>
<dbReference type="KEGG" id="dla:I6G47_20385"/>
<name>A0A1H3FBP3_9BURK</name>
<keyword evidence="2 4" id="KW-0378">Hydrolase</keyword>
<dbReference type="AlphaFoldDB" id="A0A1H3FBP3"/>